<reference evidence="2 3" key="1">
    <citation type="submission" date="2014-09" db="EMBL/GenBank/DDBJ databases">
        <title>Genome sequence of Flavobacterium aquidurense RC62.</title>
        <authorList>
            <person name="Kim J.F."/>
            <person name="Kwak M.-J."/>
        </authorList>
    </citation>
    <scope>NUCLEOTIDE SEQUENCE [LARGE SCALE GENOMIC DNA]</scope>
    <source>
        <strain evidence="2 3">RC62</strain>
    </source>
</reference>
<dbReference type="Gene3D" id="3.55.50.10">
    <property type="entry name" value="Baseplate protein-like domains"/>
    <property type="match status" value="1"/>
</dbReference>
<dbReference type="Proteomes" id="UP000050443">
    <property type="component" value="Unassembled WGS sequence"/>
</dbReference>
<evidence type="ECO:0000313" key="3">
    <source>
        <dbReference type="Proteomes" id="UP000050443"/>
    </source>
</evidence>
<organism evidence="2 3">
    <name type="scientific">Flavobacterium aquidurense</name>
    <dbReference type="NCBI Taxonomy" id="362413"/>
    <lineage>
        <taxon>Bacteria</taxon>
        <taxon>Pseudomonadati</taxon>
        <taxon>Bacteroidota</taxon>
        <taxon>Flavobacteriia</taxon>
        <taxon>Flavobacteriales</taxon>
        <taxon>Flavobacteriaceae</taxon>
        <taxon>Flavobacterium</taxon>
    </lineage>
</organism>
<sequence length="1085" mass="122222">MQQEKITFGIEGQEVLHFNSIKLKQNINNHHEFTIKVPHTVIEKRLAYTIENAQQWLGKTVHIILGNKNNFLGIITKIRLAQKNHDQVGNKIIISGFSKTILLESSKKMYSWEDTTLQEMIREIIKTAAGDQLQNQILPEYTSKISYQTQYLETDFQYIKRLAKQYNEWLYYDGEKLVFGKLAGHGQPVNLTYGQDLFKLDISIKTVPVQFSAYTYNDDVNKLYQAKTSNEVEGLSTLGNQVLEASQNLYATASFEYGNLATGYDMYLEQNLKKRQESAMADANYITATSRNNKLKIGSIISIEAREEISVNEAHLSGRDATKMNYKNQQIGHYIITQITHLVCDSGVYKNSFKALPASIKKLPEPVVSLPKARIQQAKVVDNKDPQGKGRIRVSMLWQQVKQQKTPWLRVMTPDAGTSESVNTNRGMVFIPEIGDDVIIGFRYNDPNRPFVMGSLFNGETAAGGKINNNIKSIYTRTGSTLTFDEGDSSILVKDPSGNKWFMDGNGNIEVTAPNNLTLNATDICVNAKNNLLTNVGNTMTFNVAKQAFFNIFQKMQINTPYLHQFITGLFHTNANKALINSNNEIKLESPEMHIAGQKKLFLHSDEQAIINSKGTAEVHGTTGNKQTNKGVSYETVKPEIEAKCIVYFRPKKGWQGEDCGFDWMRDQDTNLITGSSAVFGDAKYKNIVGKQYKEPTFATLETGINDFKGFFDTTNNDMLYQSLKNEYNTHLIPWKTKKDAIGVDLKDASGSVIHEDYFCSWLSLYPSKKSNNTPTGFSNTKATISLIIDIEEEPDVLRFEDNSFFIITPKEINVTGKGKSKFAISDSVTIECLQEFSTDQTISINAITKDVAGVETKKLAGRLYVWANHTAKQKEAKILLVDVIAPVITTGNPGNSVGQQALFEKYLRQALIETKVITETVDISADAGFVAQYVRSGEIGAYYDGRAPTGFITLQDYIYNKLKDQLKAINPADEHKYDDYYKAIYLGENGGYIDSTGNVNGLNGYTLGKYVVLFPTKNDQTAAHEFLHSFNLPHSFTNKEADSNALFTFQYAKTENLLDYSHYIPETRYNLWKWQWIKANESII</sequence>
<feature type="domain" description="Gp5/Type VI secretion system Vgr protein OB-fold" evidence="1">
    <location>
        <begin position="377"/>
        <end position="457"/>
    </location>
</feature>
<dbReference type="SUPFAM" id="SSF69279">
    <property type="entry name" value="Phage tail proteins"/>
    <property type="match status" value="1"/>
</dbReference>
<dbReference type="EMBL" id="JRLF01000015">
    <property type="protein sequence ID" value="KQB37502.1"/>
    <property type="molecule type" value="Genomic_DNA"/>
</dbReference>
<dbReference type="STRING" id="362413.RC62_2668"/>
<dbReference type="Gene3D" id="2.40.50.230">
    <property type="entry name" value="Gp5 N-terminal domain"/>
    <property type="match status" value="1"/>
</dbReference>
<evidence type="ECO:0000259" key="1">
    <source>
        <dbReference type="Pfam" id="PF04717"/>
    </source>
</evidence>
<name>A0A0Q0S2G4_9FLAO</name>
<dbReference type="Pfam" id="PF05954">
    <property type="entry name" value="Phage_GPD"/>
    <property type="match status" value="1"/>
</dbReference>
<dbReference type="SUPFAM" id="SSF69255">
    <property type="entry name" value="gp5 N-terminal domain-like"/>
    <property type="match status" value="1"/>
</dbReference>
<accession>A0A0Q0S2G4</accession>
<dbReference type="RefSeq" id="WP_082421337.1">
    <property type="nucleotide sequence ID" value="NZ_JRLF01000015.1"/>
</dbReference>
<dbReference type="Pfam" id="PF04717">
    <property type="entry name" value="Phage_base_V"/>
    <property type="match status" value="1"/>
</dbReference>
<protein>
    <submittedName>
        <fullName evidence="2">Vgr family protein</fullName>
    </submittedName>
</protein>
<dbReference type="OrthoDB" id="6717961at2"/>
<dbReference type="InterPro" id="IPR037026">
    <property type="entry name" value="Vgr_OB-fold_dom_sf"/>
</dbReference>
<dbReference type="Gene3D" id="2.30.110.50">
    <property type="match status" value="1"/>
</dbReference>
<proteinExistence type="predicted"/>
<dbReference type="InterPro" id="IPR006531">
    <property type="entry name" value="Gp5/Vgr_OB"/>
</dbReference>
<gene>
    <name evidence="2" type="ORF">RC62_2668</name>
</gene>
<dbReference type="SUPFAM" id="SSF69349">
    <property type="entry name" value="Phage fibre proteins"/>
    <property type="match status" value="1"/>
</dbReference>
<dbReference type="PATRIC" id="fig|362413.3.peg.2615"/>
<evidence type="ECO:0000313" key="2">
    <source>
        <dbReference type="EMBL" id="KQB37502.1"/>
    </source>
</evidence>
<dbReference type="AlphaFoldDB" id="A0A0Q0S2G4"/>
<comment type="caution">
    <text evidence="2">The sequence shown here is derived from an EMBL/GenBank/DDBJ whole genome shotgun (WGS) entry which is preliminary data.</text>
</comment>